<organism evidence="2 3">
    <name type="scientific">Thalictrum thalictroides</name>
    <name type="common">Rue-anemone</name>
    <name type="synonym">Anemone thalictroides</name>
    <dbReference type="NCBI Taxonomy" id="46969"/>
    <lineage>
        <taxon>Eukaryota</taxon>
        <taxon>Viridiplantae</taxon>
        <taxon>Streptophyta</taxon>
        <taxon>Embryophyta</taxon>
        <taxon>Tracheophyta</taxon>
        <taxon>Spermatophyta</taxon>
        <taxon>Magnoliopsida</taxon>
        <taxon>Ranunculales</taxon>
        <taxon>Ranunculaceae</taxon>
        <taxon>Thalictroideae</taxon>
        <taxon>Thalictrum</taxon>
    </lineage>
</organism>
<gene>
    <name evidence="2" type="ORF">FRX31_019705</name>
</gene>
<feature type="region of interest" description="Disordered" evidence="1">
    <location>
        <begin position="48"/>
        <end position="258"/>
    </location>
</feature>
<proteinExistence type="predicted"/>
<dbReference type="Proteomes" id="UP000554482">
    <property type="component" value="Unassembled WGS sequence"/>
</dbReference>
<dbReference type="OrthoDB" id="1939383at2759"/>
<comment type="caution">
    <text evidence="2">The sequence shown here is derived from an EMBL/GenBank/DDBJ whole genome shotgun (WGS) entry which is preliminary data.</text>
</comment>
<keyword evidence="3" id="KW-1185">Reference proteome</keyword>
<evidence type="ECO:0000256" key="1">
    <source>
        <dbReference type="SAM" id="MobiDB-lite"/>
    </source>
</evidence>
<feature type="compositionally biased region" description="Low complexity" evidence="1">
    <location>
        <begin position="229"/>
        <end position="240"/>
    </location>
</feature>
<feature type="compositionally biased region" description="Basic and acidic residues" evidence="1">
    <location>
        <begin position="61"/>
        <end position="72"/>
    </location>
</feature>
<feature type="non-terminal residue" evidence="2">
    <location>
        <position position="1"/>
    </location>
</feature>
<name>A0A7J6W1R1_THATH</name>
<feature type="compositionally biased region" description="Basic and acidic residues" evidence="1">
    <location>
        <begin position="248"/>
        <end position="258"/>
    </location>
</feature>
<sequence length="258" mass="27986">DKEPDDFVAHWYKVDQSYKAYQVFVEAVNGETLWLKSTAVEMLPPLARRMPRRPKKARRKSIPEEPRTDVSRVGRLMTCNNCKQPRHCKNPKVNGTQTSQAEPRPKKRKEKPPGGYGVHTFEDGTQYIRLPGWKRGKYFDPRSVEASQTNTGERIQTSQASSSGANATSTRSGKAGNGSSKGTRILNAPTNAPTSVVNGGKTSNVGAKPGNGARTVNGAKNSNVGAKPGNGARTGTNGTTIQPIGVFRPEKLKGSKIR</sequence>
<feature type="compositionally biased region" description="Basic residues" evidence="1">
    <location>
        <begin position="49"/>
        <end position="60"/>
    </location>
</feature>
<evidence type="ECO:0000313" key="2">
    <source>
        <dbReference type="EMBL" id="KAF5190708.1"/>
    </source>
</evidence>
<accession>A0A7J6W1R1</accession>
<feature type="compositionally biased region" description="Polar residues" evidence="1">
    <location>
        <begin position="145"/>
        <end position="205"/>
    </location>
</feature>
<reference evidence="2 3" key="1">
    <citation type="submission" date="2020-06" db="EMBL/GenBank/DDBJ databases">
        <title>Transcriptomic and genomic resources for Thalictrum thalictroides and T. hernandezii: Facilitating candidate gene discovery in an emerging model plant lineage.</title>
        <authorList>
            <person name="Arias T."/>
            <person name="Riano-Pachon D.M."/>
            <person name="Di Stilio V.S."/>
        </authorList>
    </citation>
    <scope>NUCLEOTIDE SEQUENCE [LARGE SCALE GENOMIC DNA]</scope>
    <source>
        <strain evidence="3">cv. WT478/WT964</strain>
        <tissue evidence="2">Leaves</tissue>
    </source>
</reference>
<dbReference type="AlphaFoldDB" id="A0A7J6W1R1"/>
<dbReference type="EMBL" id="JABWDY010023727">
    <property type="protein sequence ID" value="KAF5190708.1"/>
    <property type="molecule type" value="Genomic_DNA"/>
</dbReference>
<evidence type="ECO:0000313" key="3">
    <source>
        <dbReference type="Proteomes" id="UP000554482"/>
    </source>
</evidence>
<protein>
    <submittedName>
        <fullName evidence="2">Uncharacterized protein</fullName>
    </submittedName>
</protein>